<dbReference type="FunFam" id="3.10.350.10:FF:000001">
    <property type="entry name" value="Peptidoglycan-binding protein LysM"/>
    <property type="match status" value="1"/>
</dbReference>
<accession>A0A419N2Q8</accession>
<organism evidence="6 7">
    <name type="scientific">Rahnella woolbedingensis</name>
    <dbReference type="NCBI Taxonomy" id="1510574"/>
    <lineage>
        <taxon>Bacteria</taxon>
        <taxon>Pseudomonadati</taxon>
        <taxon>Pseudomonadota</taxon>
        <taxon>Gammaproteobacteria</taxon>
        <taxon>Enterobacterales</taxon>
        <taxon>Yersiniaceae</taxon>
        <taxon>Rahnella</taxon>
    </lineage>
</organism>
<gene>
    <name evidence="6" type="primary">lysM</name>
    <name evidence="6" type="ORF">D6C13_23175</name>
</gene>
<dbReference type="Pfam" id="PF04972">
    <property type="entry name" value="BON"/>
    <property type="match status" value="1"/>
</dbReference>
<sequence>MAFFDFIKHAGEKIWGKADASLADKTNKLKEHISALGLPGTESVVVTINDDNSVTLSGTVPCQETKNKIIVMAGNVEGISGVNDNLQAEQTGQESQFYTVINGDSLSIIAKRVYADAGKYQIIFEANKPMLSNPDKIYPGQKLIIPALEGKK</sequence>
<dbReference type="SUPFAM" id="SSF54106">
    <property type="entry name" value="LysM domain"/>
    <property type="match status" value="1"/>
</dbReference>
<feature type="domain" description="LysM" evidence="5">
    <location>
        <begin position="96"/>
        <end position="145"/>
    </location>
</feature>
<comment type="caution">
    <text evidence="6">The sequence shown here is derived from an EMBL/GenBank/DDBJ whole genome shotgun (WGS) entry which is preliminary data.</text>
</comment>
<dbReference type="Proteomes" id="UP000284908">
    <property type="component" value="Unassembled WGS sequence"/>
</dbReference>
<dbReference type="NCBIfam" id="NF008399">
    <property type="entry name" value="PRK11198.1"/>
    <property type="match status" value="1"/>
</dbReference>
<dbReference type="InterPro" id="IPR018392">
    <property type="entry name" value="LysM"/>
</dbReference>
<dbReference type="CDD" id="cd00118">
    <property type="entry name" value="LysM"/>
    <property type="match status" value="1"/>
</dbReference>
<protein>
    <recommendedName>
        <fullName evidence="3">Potassium binding protein Kbp</fullName>
    </recommendedName>
</protein>
<evidence type="ECO:0000256" key="1">
    <source>
        <dbReference type="ARBA" id="ARBA00004496"/>
    </source>
</evidence>
<dbReference type="AlphaFoldDB" id="A0A419N2Q8"/>
<dbReference type="PROSITE" id="PS51782">
    <property type="entry name" value="LYSM"/>
    <property type="match status" value="1"/>
</dbReference>
<dbReference type="PROSITE" id="PS50914">
    <property type="entry name" value="BON"/>
    <property type="match status" value="1"/>
</dbReference>
<evidence type="ECO:0000313" key="7">
    <source>
        <dbReference type="Proteomes" id="UP000284908"/>
    </source>
</evidence>
<keyword evidence="7" id="KW-1185">Reference proteome</keyword>
<feature type="domain" description="BON" evidence="4">
    <location>
        <begin position="18"/>
        <end position="90"/>
    </location>
</feature>
<dbReference type="EMBL" id="RAHH01000040">
    <property type="protein sequence ID" value="RJT35127.1"/>
    <property type="molecule type" value="Genomic_DNA"/>
</dbReference>
<evidence type="ECO:0000256" key="3">
    <source>
        <dbReference type="ARBA" id="ARBA00072219"/>
    </source>
</evidence>
<dbReference type="InterPro" id="IPR036779">
    <property type="entry name" value="LysM_dom_sf"/>
</dbReference>
<dbReference type="PANTHER" id="PTHR34700:SF8">
    <property type="entry name" value="POTASSIUM BINDING PROTEIN KBP"/>
    <property type="match status" value="1"/>
</dbReference>
<dbReference type="OrthoDB" id="370541at2"/>
<evidence type="ECO:0000259" key="4">
    <source>
        <dbReference type="PROSITE" id="PS50914"/>
    </source>
</evidence>
<dbReference type="Pfam" id="PF01476">
    <property type="entry name" value="LysM"/>
    <property type="match status" value="1"/>
</dbReference>
<dbReference type="SMART" id="SM00257">
    <property type="entry name" value="LysM"/>
    <property type="match status" value="1"/>
</dbReference>
<reference evidence="6 7" key="1">
    <citation type="submission" date="2018-09" db="EMBL/GenBank/DDBJ databases">
        <authorList>
            <person name="Le Fleche-Mateos A."/>
        </authorList>
    </citation>
    <scope>NUCLEOTIDE SEQUENCE [LARGE SCALE GENOMIC DNA]</scope>
    <source>
        <strain evidence="6 7">DSM 27399</strain>
    </source>
</reference>
<keyword evidence="2" id="KW-0963">Cytoplasm</keyword>
<dbReference type="RefSeq" id="WP_120135021.1">
    <property type="nucleotide sequence ID" value="NZ_RAHH01000040.1"/>
</dbReference>
<proteinExistence type="predicted"/>
<dbReference type="Gene3D" id="3.10.350.10">
    <property type="entry name" value="LysM domain"/>
    <property type="match status" value="1"/>
</dbReference>
<dbReference type="GO" id="GO:0005737">
    <property type="term" value="C:cytoplasm"/>
    <property type="evidence" value="ECO:0007669"/>
    <property type="project" value="UniProtKB-SubCell"/>
</dbReference>
<dbReference type="PANTHER" id="PTHR34700">
    <property type="entry name" value="POTASSIUM BINDING PROTEIN KBP"/>
    <property type="match status" value="1"/>
</dbReference>
<evidence type="ECO:0000313" key="6">
    <source>
        <dbReference type="EMBL" id="RJT35127.1"/>
    </source>
</evidence>
<comment type="subcellular location">
    <subcellularLocation>
        <location evidence="1">Cytoplasm</location>
    </subcellularLocation>
</comment>
<evidence type="ECO:0000256" key="2">
    <source>
        <dbReference type="ARBA" id="ARBA00022490"/>
    </source>
</evidence>
<evidence type="ECO:0000259" key="5">
    <source>
        <dbReference type="PROSITE" id="PS51782"/>
    </source>
</evidence>
<dbReference type="InterPro" id="IPR007055">
    <property type="entry name" value="BON_dom"/>
</dbReference>
<dbReference type="InterPro" id="IPR052196">
    <property type="entry name" value="Bact_Kbp"/>
</dbReference>
<name>A0A419N2Q8_9GAMM</name>